<accession>A0A917PB70</accession>
<dbReference type="RefSeq" id="WP_188961397.1">
    <property type="nucleotide sequence ID" value="NZ_BMOE01000003.1"/>
</dbReference>
<name>A0A917PB70_9DEIO</name>
<dbReference type="Gene3D" id="3.30.450.40">
    <property type="match status" value="1"/>
</dbReference>
<dbReference type="SMART" id="SM00862">
    <property type="entry name" value="Trans_reg_C"/>
    <property type="match status" value="1"/>
</dbReference>
<dbReference type="Proteomes" id="UP000635726">
    <property type="component" value="Unassembled WGS sequence"/>
</dbReference>
<dbReference type="InterPro" id="IPR016032">
    <property type="entry name" value="Sig_transdc_resp-reg_C-effctor"/>
</dbReference>
<keyword evidence="1" id="KW-0805">Transcription regulation</keyword>
<comment type="caution">
    <text evidence="5">The sequence shown here is derived from an EMBL/GenBank/DDBJ whole genome shotgun (WGS) entry which is preliminary data.</text>
</comment>
<dbReference type="GO" id="GO:0003677">
    <property type="term" value="F:DNA binding"/>
    <property type="evidence" value="ECO:0007669"/>
    <property type="project" value="UniProtKB-KW"/>
</dbReference>
<dbReference type="InterPro" id="IPR001867">
    <property type="entry name" value="OmpR/PhoB-type_DNA-bd"/>
</dbReference>
<sequence>MDELLARERQRVQRAWLAYHRPGTRARDAAEAPPSPDVLASWRRSARSVPLERVSAPLEAGSDTRHAWQESALEFAARPLLADLQAIASEGDLVVGIADASGRLAWTGGSRRMQTLAGNLNFVPGGHWDESSVGTNALALALRHRRPLRVFAAEHYVQAVHDWVCYSSPIQHPRTGELLGVLDFSTTWQHSTPLGLAGARYYAQQIEQGLLTAPERPAEAPGTLRLTLCGTPEARRGTERLHLTRRQFELLGVLALNPAGLSLDALHAHVYGDQPISASTLKSEISTLRTLLGGFIASRPYRLMLGVTFDAQTVEGALLSGHTARALDLYGGPLLPNSESPLLRYWREYLAAALREAVLGSGDTDLIWRYASRFDDPEALAALDGALGRTDPRRPVVHARLAGLIGEPGPSR</sequence>
<dbReference type="GO" id="GO:0006355">
    <property type="term" value="P:regulation of DNA-templated transcription"/>
    <property type="evidence" value="ECO:0007669"/>
    <property type="project" value="InterPro"/>
</dbReference>
<dbReference type="AlphaFoldDB" id="A0A917PB70"/>
<gene>
    <name evidence="5" type="ORF">GCM10008939_12210</name>
</gene>
<evidence type="ECO:0000313" key="5">
    <source>
        <dbReference type="EMBL" id="GGJ69385.1"/>
    </source>
</evidence>
<keyword evidence="3" id="KW-0804">Transcription</keyword>
<dbReference type="Gene3D" id="1.10.10.10">
    <property type="entry name" value="Winged helix-like DNA-binding domain superfamily/Winged helix DNA-binding domain"/>
    <property type="match status" value="1"/>
</dbReference>
<evidence type="ECO:0000256" key="1">
    <source>
        <dbReference type="ARBA" id="ARBA00023015"/>
    </source>
</evidence>
<dbReference type="InterPro" id="IPR029016">
    <property type="entry name" value="GAF-like_dom_sf"/>
</dbReference>
<dbReference type="GO" id="GO:0000160">
    <property type="term" value="P:phosphorelay signal transduction system"/>
    <property type="evidence" value="ECO:0007669"/>
    <property type="project" value="InterPro"/>
</dbReference>
<dbReference type="InterPro" id="IPR036388">
    <property type="entry name" value="WH-like_DNA-bd_sf"/>
</dbReference>
<reference evidence="5" key="1">
    <citation type="journal article" date="2014" name="Int. J. Syst. Evol. Microbiol.">
        <title>Complete genome sequence of Corynebacterium casei LMG S-19264T (=DSM 44701T), isolated from a smear-ripened cheese.</title>
        <authorList>
            <consortium name="US DOE Joint Genome Institute (JGI-PGF)"/>
            <person name="Walter F."/>
            <person name="Albersmeier A."/>
            <person name="Kalinowski J."/>
            <person name="Ruckert C."/>
        </authorList>
    </citation>
    <scope>NUCLEOTIDE SEQUENCE</scope>
    <source>
        <strain evidence="5">JCM 14371</strain>
    </source>
</reference>
<dbReference type="SUPFAM" id="SSF46894">
    <property type="entry name" value="C-terminal effector domain of the bipartite response regulators"/>
    <property type="match status" value="1"/>
</dbReference>
<keyword evidence="2" id="KW-0238">DNA-binding</keyword>
<evidence type="ECO:0000259" key="4">
    <source>
        <dbReference type="SMART" id="SM00862"/>
    </source>
</evidence>
<organism evidence="5 6">
    <name type="scientific">Deinococcus aquiradiocola</name>
    <dbReference type="NCBI Taxonomy" id="393059"/>
    <lineage>
        <taxon>Bacteria</taxon>
        <taxon>Thermotogati</taxon>
        <taxon>Deinococcota</taxon>
        <taxon>Deinococci</taxon>
        <taxon>Deinococcales</taxon>
        <taxon>Deinococcaceae</taxon>
        <taxon>Deinococcus</taxon>
    </lineage>
</organism>
<evidence type="ECO:0000313" key="6">
    <source>
        <dbReference type="Proteomes" id="UP000635726"/>
    </source>
</evidence>
<proteinExistence type="predicted"/>
<keyword evidence="6" id="KW-1185">Reference proteome</keyword>
<reference evidence="5" key="2">
    <citation type="submission" date="2020-09" db="EMBL/GenBank/DDBJ databases">
        <authorList>
            <person name="Sun Q."/>
            <person name="Ohkuma M."/>
        </authorList>
    </citation>
    <scope>NUCLEOTIDE SEQUENCE</scope>
    <source>
        <strain evidence="5">JCM 14371</strain>
    </source>
</reference>
<dbReference type="EMBL" id="BMOE01000003">
    <property type="protein sequence ID" value="GGJ69385.1"/>
    <property type="molecule type" value="Genomic_DNA"/>
</dbReference>
<evidence type="ECO:0000256" key="3">
    <source>
        <dbReference type="ARBA" id="ARBA00023163"/>
    </source>
</evidence>
<evidence type="ECO:0000256" key="2">
    <source>
        <dbReference type="ARBA" id="ARBA00023125"/>
    </source>
</evidence>
<feature type="domain" description="OmpR/PhoB-type" evidence="4">
    <location>
        <begin position="238"/>
        <end position="305"/>
    </location>
</feature>
<protein>
    <submittedName>
        <fullName evidence="5">Transcriptional regulator</fullName>
    </submittedName>
</protein>